<dbReference type="EMBL" id="JACHGV010000015">
    <property type="protein sequence ID" value="MBB6081102.1"/>
    <property type="molecule type" value="Genomic_DNA"/>
</dbReference>
<keyword evidence="2" id="KW-1185">Reference proteome</keyword>
<sequence>MRRLARDIQPLDLGKFIEELILVEDSNFHETIPAFISGVVDVPFFRWPVDNVIPMRSALISRLEALSMLWRYSAPHSIAVSQTVVRVVYIYLFGKPIFGHFEDLVSDTLVGPRYVTEFRQSLRRVAHEETVGARDGEGTHG</sequence>
<dbReference type="RefSeq" id="WP_184566567.1">
    <property type="nucleotide sequence ID" value="NZ_BAAARS010000012.1"/>
</dbReference>
<gene>
    <name evidence="1" type="ORF">HNR57_007053</name>
</gene>
<dbReference type="Proteomes" id="UP000591537">
    <property type="component" value="Unassembled WGS sequence"/>
</dbReference>
<accession>A0A7W9TK35</accession>
<evidence type="ECO:0000313" key="2">
    <source>
        <dbReference type="Proteomes" id="UP000591537"/>
    </source>
</evidence>
<dbReference type="AlphaFoldDB" id="A0A7W9TK35"/>
<evidence type="ECO:0000313" key="1">
    <source>
        <dbReference type="EMBL" id="MBB6081102.1"/>
    </source>
</evidence>
<organism evidence="1 2">
    <name type="scientific">Streptomyces paradoxus</name>
    <dbReference type="NCBI Taxonomy" id="66375"/>
    <lineage>
        <taxon>Bacteria</taxon>
        <taxon>Bacillati</taxon>
        <taxon>Actinomycetota</taxon>
        <taxon>Actinomycetes</taxon>
        <taxon>Kitasatosporales</taxon>
        <taxon>Streptomycetaceae</taxon>
        <taxon>Streptomyces</taxon>
    </lineage>
</organism>
<protein>
    <submittedName>
        <fullName evidence="1">Uncharacterized protein</fullName>
    </submittedName>
</protein>
<reference evidence="1 2" key="1">
    <citation type="submission" date="2020-08" db="EMBL/GenBank/DDBJ databases">
        <title>Genomic Encyclopedia of Type Strains, Phase IV (KMG-IV): sequencing the most valuable type-strain genomes for metagenomic binning, comparative biology and taxonomic classification.</title>
        <authorList>
            <person name="Goeker M."/>
        </authorList>
    </citation>
    <scope>NUCLEOTIDE SEQUENCE [LARGE SCALE GENOMIC DNA]</scope>
    <source>
        <strain evidence="1 2">DSM 43350</strain>
    </source>
</reference>
<comment type="caution">
    <text evidence="1">The sequence shown here is derived from an EMBL/GenBank/DDBJ whole genome shotgun (WGS) entry which is preliminary data.</text>
</comment>
<proteinExistence type="predicted"/>
<name>A0A7W9TK35_9ACTN</name>